<keyword evidence="2" id="KW-0813">Transport</keyword>
<dbReference type="PANTHER" id="PTHR23517:SF3">
    <property type="entry name" value="INTEGRAL MEMBRANE TRANSPORT PROTEIN"/>
    <property type="match status" value="1"/>
</dbReference>
<feature type="domain" description="Major facilitator superfamily (MFS) profile" evidence="8">
    <location>
        <begin position="22"/>
        <end position="412"/>
    </location>
</feature>
<evidence type="ECO:0000313" key="9">
    <source>
        <dbReference type="EMBL" id="KOX95329.1"/>
    </source>
</evidence>
<evidence type="ECO:0000256" key="2">
    <source>
        <dbReference type="ARBA" id="ARBA00022448"/>
    </source>
</evidence>
<keyword evidence="4 7" id="KW-0812">Transmembrane</keyword>
<dbReference type="PROSITE" id="PS50850">
    <property type="entry name" value="MFS"/>
    <property type="match status" value="1"/>
</dbReference>
<evidence type="ECO:0000256" key="3">
    <source>
        <dbReference type="ARBA" id="ARBA00022475"/>
    </source>
</evidence>
<feature type="transmembrane region" description="Helical" evidence="7">
    <location>
        <begin position="232"/>
        <end position="257"/>
    </location>
</feature>
<gene>
    <name evidence="9" type="ORF">AMR74_15440</name>
</gene>
<evidence type="ECO:0000256" key="7">
    <source>
        <dbReference type="SAM" id="Phobius"/>
    </source>
</evidence>
<feature type="transmembrane region" description="Helical" evidence="7">
    <location>
        <begin position="52"/>
        <end position="71"/>
    </location>
</feature>
<dbReference type="GO" id="GO:0005886">
    <property type="term" value="C:plasma membrane"/>
    <property type="evidence" value="ECO:0007669"/>
    <property type="project" value="UniProtKB-SubCell"/>
</dbReference>
<feature type="transmembrane region" description="Helical" evidence="7">
    <location>
        <begin position="359"/>
        <end position="380"/>
    </location>
</feature>
<keyword evidence="3" id="KW-1003">Cell membrane</keyword>
<feature type="transmembrane region" description="Helical" evidence="7">
    <location>
        <begin position="146"/>
        <end position="170"/>
    </location>
</feature>
<dbReference type="RefSeq" id="WP_053772938.1">
    <property type="nucleotide sequence ID" value="NZ_LIST01000008.1"/>
</dbReference>
<dbReference type="STRING" id="1765655.AMR74_15440"/>
<dbReference type="EMBL" id="LIST01000008">
    <property type="protein sequence ID" value="KOX95329.1"/>
    <property type="molecule type" value="Genomic_DNA"/>
</dbReference>
<dbReference type="SUPFAM" id="SSF103473">
    <property type="entry name" value="MFS general substrate transporter"/>
    <property type="match status" value="1"/>
</dbReference>
<dbReference type="Proteomes" id="UP000037747">
    <property type="component" value="Unassembled WGS sequence"/>
</dbReference>
<feature type="transmembrane region" description="Helical" evidence="7">
    <location>
        <begin position="386"/>
        <end position="409"/>
    </location>
</feature>
<accession>A0A0M9AMZ6</accession>
<comment type="subcellular location">
    <subcellularLocation>
        <location evidence="1">Cell membrane</location>
        <topology evidence="1">Multi-pass membrane protein</topology>
    </subcellularLocation>
</comment>
<evidence type="ECO:0000256" key="4">
    <source>
        <dbReference type="ARBA" id="ARBA00022692"/>
    </source>
</evidence>
<evidence type="ECO:0000256" key="1">
    <source>
        <dbReference type="ARBA" id="ARBA00004651"/>
    </source>
</evidence>
<dbReference type="Gene3D" id="1.20.1250.20">
    <property type="entry name" value="MFS general substrate transporter like domains"/>
    <property type="match status" value="2"/>
</dbReference>
<dbReference type="PATRIC" id="fig|1705389.3.peg.64"/>
<dbReference type="InterPro" id="IPR011701">
    <property type="entry name" value="MFS"/>
</dbReference>
<evidence type="ECO:0000256" key="6">
    <source>
        <dbReference type="ARBA" id="ARBA00023136"/>
    </source>
</evidence>
<keyword evidence="5 7" id="KW-1133">Transmembrane helix</keyword>
<feature type="transmembrane region" description="Helical" evidence="7">
    <location>
        <begin position="263"/>
        <end position="281"/>
    </location>
</feature>
<feature type="transmembrane region" description="Helical" evidence="7">
    <location>
        <begin position="321"/>
        <end position="338"/>
    </location>
</feature>
<dbReference type="GO" id="GO:0022857">
    <property type="term" value="F:transmembrane transporter activity"/>
    <property type="evidence" value="ECO:0007669"/>
    <property type="project" value="InterPro"/>
</dbReference>
<dbReference type="InterPro" id="IPR050171">
    <property type="entry name" value="MFS_Transporters"/>
</dbReference>
<feature type="transmembrane region" description="Helical" evidence="7">
    <location>
        <begin position="176"/>
        <end position="198"/>
    </location>
</feature>
<keyword evidence="6 7" id="KW-0472">Membrane</keyword>
<feature type="transmembrane region" description="Helical" evidence="7">
    <location>
        <begin position="83"/>
        <end position="105"/>
    </location>
</feature>
<feature type="transmembrane region" description="Helical" evidence="7">
    <location>
        <begin position="20"/>
        <end position="40"/>
    </location>
</feature>
<dbReference type="AlphaFoldDB" id="A0A0M9AMZ6"/>
<evidence type="ECO:0000259" key="8">
    <source>
        <dbReference type="PROSITE" id="PS50850"/>
    </source>
</evidence>
<organism evidence="9 10">
    <name type="scientific">Halorubrum tropicale</name>
    <dbReference type="NCBI Taxonomy" id="1765655"/>
    <lineage>
        <taxon>Archaea</taxon>
        <taxon>Methanobacteriati</taxon>
        <taxon>Methanobacteriota</taxon>
        <taxon>Stenosarchaea group</taxon>
        <taxon>Halobacteria</taxon>
        <taxon>Halobacteriales</taxon>
        <taxon>Haloferacaceae</taxon>
        <taxon>Halorubrum</taxon>
    </lineage>
</organism>
<dbReference type="Pfam" id="PF07690">
    <property type="entry name" value="MFS_1"/>
    <property type="match status" value="1"/>
</dbReference>
<comment type="caution">
    <text evidence="9">The sequence shown here is derived from an EMBL/GenBank/DDBJ whole genome shotgun (WGS) entry which is preliminary data.</text>
</comment>
<keyword evidence="10" id="KW-1185">Reference proteome</keyword>
<dbReference type="InterPro" id="IPR036259">
    <property type="entry name" value="MFS_trans_sf"/>
</dbReference>
<protein>
    <submittedName>
        <fullName evidence="9">MFS transporter</fullName>
    </submittedName>
</protein>
<feature type="transmembrane region" description="Helical" evidence="7">
    <location>
        <begin position="293"/>
        <end position="315"/>
    </location>
</feature>
<evidence type="ECO:0000256" key="5">
    <source>
        <dbReference type="ARBA" id="ARBA00022989"/>
    </source>
</evidence>
<dbReference type="PANTHER" id="PTHR23517">
    <property type="entry name" value="RESISTANCE PROTEIN MDTM, PUTATIVE-RELATED-RELATED"/>
    <property type="match status" value="1"/>
</dbReference>
<proteinExistence type="predicted"/>
<feature type="transmembrane region" description="Helical" evidence="7">
    <location>
        <begin position="111"/>
        <end position="134"/>
    </location>
</feature>
<dbReference type="InterPro" id="IPR020846">
    <property type="entry name" value="MFS_dom"/>
</dbReference>
<sequence length="412" mass="42582">MRGEGLTAGWPVSLPDLRRYDALALTALVWFLGKFLRYAFPPLFGKFEVIYGVSRTALGAAFSGLMLVYAAMQLPSGLIADRYGSVVVIMFGGVITGSGALMLVVDGPFPLLVVAMLLVGAGSGTYKTVAIELLSRIYPSETGRSLGVFDTVGSLAGVAAPASIVAATALPSVFGAPWRTLFLAGGLATIAVAAAFAVRVPRHLPDRSITPDGPDSTPAFREHLDLFSQPRFSAFVAVTILFSFTYNALVAFLPLYLTAAGELSSTTANLLFSILFAVSLVQLATGEASDRIGVLPILVVTLVAATVGLIGLVVLSGHVGAIALGASMVILGLGAHGYRPVRGAYLMEVLSGDVAKGTLGVVRTLLVGAGAVGPAVVGYLSDVTNFRVAFTVLTVAFGAATGVTVILWVTDR</sequence>
<evidence type="ECO:0000313" key="10">
    <source>
        <dbReference type="Proteomes" id="UP000037747"/>
    </source>
</evidence>
<reference evidence="9 10" key="1">
    <citation type="submission" date="2015-08" db="EMBL/GenBank/DDBJ databases">
        <title>Genomes of Isolates from Cabo Rojo, PR.</title>
        <authorList>
            <person name="Sanchez-Nieves R.L."/>
            <person name="Montalvo-Rodriguez R."/>
        </authorList>
    </citation>
    <scope>NUCLEOTIDE SEQUENCE [LARGE SCALE GENOMIC DNA]</scope>
    <source>
        <strain evidence="9 10">5</strain>
    </source>
</reference>
<dbReference type="OrthoDB" id="204820at2157"/>
<name>A0A0M9AMZ6_9EURY</name>